<feature type="coiled-coil region" evidence="1">
    <location>
        <begin position="2"/>
        <end position="68"/>
    </location>
</feature>
<proteinExistence type="predicted"/>
<reference evidence="2 3" key="1">
    <citation type="journal article" date="2019" name="Sci. Rep.">
        <title>Sulfobacillus thermotolerans: new insights into resistance and metabolic capacities of acidophilic chemolithotrophs.</title>
        <authorList>
            <person name="Panyushkina A.E."/>
            <person name="Babenko V.V."/>
            <person name="Nikitina A.S."/>
            <person name="Selezneva O.V."/>
            <person name="Tsaplina I.A."/>
            <person name="Letarova M.A."/>
            <person name="Kostryukova E.S."/>
            <person name="Letarov A.V."/>
        </authorList>
    </citation>
    <scope>NUCLEOTIDE SEQUENCE [LARGE SCALE GENOMIC DNA]</scope>
    <source>
        <strain evidence="2 3">Kr1</strain>
    </source>
</reference>
<dbReference type="EMBL" id="CP019454">
    <property type="protein sequence ID" value="AUW93768.1"/>
    <property type="molecule type" value="Genomic_DNA"/>
</dbReference>
<evidence type="ECO:0008006" key="4">
    <source>
        <dbReference type="Google" id="ProtNLM"/>
    </source>
</evidence>
<evidence type="ECO:0000313" key="2">
    <source>
        <dbReference type="EMBL" id="AUW93768.1"/>
    </source>
</evidence>
<evidence type="ECO:0000313" key="3">
    <source>
        <dbReference type="Proteomes" id="UP000325292"/>
    </source>
</evidence>
<keyword evidence="1" id="KW-0175">Coiled coil</keyword>
<dbReference type="Proteomes" id="UP000325292">
    <property type="component" value="Chromosome"/>
</dbReference>
<organism evidence="2 3">
    <name type="scientific">Sulfobacillus thermotolerans</name>
    <dbReference type="NCBI Taxonomy" id="338644"/>
    <lineage>
        <taxon>Bacteria</taxon>
        <taxon>Bacillati</taxon>
        <taxon>Bacillota</taxon>
        <taxon>Clostridia</taxon>
        <taxon>Eubacteriales</taxon>
        <taxon>Clostridiales Family XVII. Incertae Sedis</taxon>
        <taxon>Sulfobacillus</taxon>
    </lineage>
</organism>
<sequence length="72" mass="8667">MYHDAQKEIARLEEEIQSLHAKLLGLRSSRRVLMNLLTLQAREKQWRIHSLELENRQLRTLLKSHRRLVKSP</sequence>
<dbReference type="RefSeq" id="WP_103374546.1">
    <property type="nucleotide sequence ID" value="NZ_CP133983.1"/>
</dbReference>
<gene>
    <name evidence="2" type="ORF">BXT84_07280</name>
</gene>
<keyword evidence="3" id="KW-1185">Reference proteome</keyword>
<protein>
    <recommendedName>
        <fullName evidence="4">Translation initiation factor 2</fullName>
    </recommendedName>
</protein>
<accession>A0ABM6RR70</accession>
<name>A0ABM6RR70_9FIRM</name>
<evidence type="ECO:0000256" key="1">
    <source>
        <dbReference type="SAM" id="Coils"/>
    </source>
</evidence>